<feature type="chain" id="PRO_5045238174" evidence="2">
    <location>
        <begin position="33"/>
        <end position="269"/>
    </location>
</feature>
<feature type="compositionally biased region" description="Low complexity" evidence="1">
    <location>
        <begin position="78"/>
        <end position="92"/>
    </location>
</feature>
<name>A0ABQ2D0M9_9DEIO</name>
<protein>
    <submittedName>
        <fullName evidence="3">Uncharacterized protein</fullName>
    </submittedName>
</protein>
<dbReference type="Pfam" id="PF20388">
    <property type="entry name" value="DUF6683"/>
    <property type="match status" value="1"/>
</dbReference>
<evidence type="ECO:0000256" key="2">
    <source>
        <dbReference type="SAM" id="SignalP"/>
    </source>
</evidence>
<proteinExistence type="predicted"/>
<keyword evidence="4" id="KW-1185">Reference proteome</keyword>
<evidence type="ECO:0000313" key="3">
    <source>
        <dbReference type="EMBL" id="GGJ39728.1"/>
    </source>
</evidence>
<gene>
    <name evidence="3" type="ORF">GCM10008938_27170</name>
</gene>
<keyword evidence="2" id="KW-0732">Signal</keyword>
<evidence type="ECO:0000256" key="1">
    <source>
        <dbReference type="SAM" id="MobiDB-lite"/>
    </source>
</evidence>
<feature type="signal peptide" evidence="2">
    <location>
        <begin position="1"/>
        <end position="32"/>
    </location>
</feature>
<reference evidence="4" key="1">
    <citation type="journal article" date="2019" name="Int. J. Syst. Evol. Microbiol.">
        <title>The Global Catalogue of Microorganisms (GCM) 10K type strain sequencing project: providing services to taxonomists for standard genome sequencing and annotation.</title>
        <authorList>
            <consortium name="The Broad Institute Genomics Platform"/>
            <consortium name="The Broad Institute Genome Sequencing Center for Infectious Disease"/>
            <person name="Wu L."/>
            <person name="Ma J."/>
        </authorList>
    </citation>
    <scope>NUCLEOTIDE SEQUENCE [LARGE SCALE GENOMIC DNA]</scope>
    <source>
        <strain evidence="4">JCM 14370</strain>
    </source>
</reference>
<organism evidence="3 4">
    <name type="scientific">Deinococcus roseus</name>
    <dbReference type="NCBI Taxonomy" id="392414"/>
    <lineage>
        <taxon>Bacteria</taxon>
        <taxon>Thermotogati</taxon>
        <taxon>Deinococcota</taxon>
        <taxon>Deinococci</taxon>
        <taxon>Deinococcales</taxon>
        <taxon>Deinococcaceae</taxon>
        <taxon>Deinococcus</taxon>
    </lineage>
</organism>
<dbReference type="EMBL" id="BMOD01000009">
    <property type="protein sequence ID" value="GGJ39728.1"/>
    <property type="molecule type" value="Genomic_DNA"/>
</dbReference>
<evidence type="ECO:0000313" key="4">
    <source>
        <dbReference type="Proteomes" id="UP000632222"/>
    </source>
</evidence>
<sequence length="269" mass="29124">MRFRPFRPNFTIKQIFTTGLLLLGTFAAPVFAEDSQFAGGLGGSIGNPIGNTEGQGVLNNLNRDNMFGRQGQSEGGRTNSNTQTPTGTSTQTDIAKSLDAGFKAGPYIYPQKLAATLTNLDASQQQQATGIFEQLLQVYDQQVAVQDTRLKNNVVGAMVYSTYVSTFVLTGVELSEAQQEGLFAALNRTFLSDPSFAAMNDATRQELYEALIITASFALGTYANSAGDFSQLEIAETLSAYLIQTIFQHDIDELQFTSEGVNLVQASFM</sequence>
<dbReference type="RefSeq" id="WP_189003235.1">
    <property type="nucleotide sequence ID" value="NZ_BMOD01000009.1"/>
</dbReference>
<dbReference type="InterPro" id="IPR046505">
    <property type="entry name" value="DUF6683"/>
</dbReference>
<dbReference type="Proteomes" id="UP000632222">
    <property type="component" value="Unassembled WGS sequence"/>
</dbReference>
<accession>A0ABQ2D0M9</accession>
<comment type="caution">
    <text evidence="3">The sequence shown here is derived from an EMBL/GenBank/DDBJ whole genome shotgun (WGS) entry which is preliminary data.</text>
</comment>
<feature type="region of interest" description="Disordered" evidence="1">
    <location>
        <begin position="61"/>
        <end position="92"/>
    </location>
</feature>